<dbReference type="GO" id="GO:0019031">
    <property type="term" value="C:viral envelope"/>
    <property type="evidence" value="ECO:0007669"/>
    <property type="project" value="UniProtKB-UniRule"/>
</dbReference>
<comment type="caution">
    <text evidence="14">In contrast to serogroups 2 and 3, S glycoprotein from serogroup 1 is not cleaved into S1 and S2.</text>
</comment>
<keyword evidence="10 14" id="KW-0175">Coiled coil</keyword>
<keyword evidence="8 14" id="KW-1133">Transmembrane helix</keyword>
<evidence type="ECO:0000313" key="18">
    <source>
        <dbReference type="EMBL" id="AMB66488.1"/>
    </source>
</evidence>
<dbReference type="GO" id="GO:0044173">
    <property type="term" value="C:host cell endoplasmic reticulum-Golgi intermediate compartment membrane"/>
    <property type="evidence" value="ECO:0007669"/>
    <property type="project" value="UniProtKB-SubCell"/>
</dbReference>
<dbReference type="GO" id="GO:0046813">
    <property type="term" value="P:receptor-mediated virion attachment to host cell"/>
    <property type="evidence" value="ECO:0007669"/>
    <property type="project" value="UniProtKB-UniRule"/>
</dbReference>
<keyword evidence="12 14" id="KW-0325">Glycoprotein</keyword>
<evidence type="ECO:0000256" key="8">
    <source>
        <dbReference type="ARBA" id="ARBA00022989"/>
    </source>
</evidence>
<keyword evidence="7 14" id="KW-0261">Viral envelope protein</keyword>
<dbReference type="GO" id="GO:0075509">
    <property type="term" value="P:endocytosis involved in viral entry into host cell"/>
    <property type="evidence" value="ECO:0007669"/>
    <property type="project" value="UniProtKB-UniRule"/>
</dbReference>
<dbReference type="GO" id="GO:0019064">
    <property type="term" value="P:fusion of virus membrane with host plasma membrane"/>
    <property type="evidence" value="ECO:0007669"/>
    <property type="project" value="UniProtKB-UniRule"/>
</dbReference>
<dbReference type="Pfam" id="PF19214">
    <property type="entry name" value="CoV_S2_C"/>
    <property type="match status" value="1"/>
</dbReference>
<evidence type="ECO:0000256" key="1">
    <source>
        <dbReference type="ARBA" id="ARBA00022581"/>
    </source>
</evidence>
<keyword evidence="1 14" id="KW-0945">Host-virus interaction</keyword>
<keyword evidence="13 14" id="KW-1160">Virus entry into host cell</keyword>
<dbReference type="Pfam" id="PF01600">
    <property type="entry name" value="CoV_S1"/>
    <property type="match status" value="1"/>
</dbReference>
<dbReference type="PROSITE" id="PS51924">
    <property type="entry name" value="COV_S2_HR2"/>
    <property type="match status" value="1"/>
</dbReference>
<dbReference type="Proteomes" id="UP000166023">
    <property type="component" value="Genome"/>
</dbReference>
<evidence type="ECO:0000313" key="19">
    <source>
        <dbReference type="Proteomes" id="UP000166023"/>
    </source>
</evidence>
<proteinExistence type="inferred from homology"/>
<comment type="similarity">
    <text evidence="14">Belongs to the alphacoronaviruses spike protein family.</text>
</comment>
<reference evidence="18 19" key="1">
    <citation type="submission" date="2015-09" db="EMBL/GenBank/DDBJ databases">
        <title>Identification and Isolation of a Porcine Transmissible Gastroenteritis Virus Field Strain.</title>
        <authorList>
            <person name="Guo R."/>
            <person name="He H."/>
            <person name="Li B."/>
            <person name="Wen L."/>
            <person name="Ni Y."/>
            <person name="Fan B."/>
        </authorList>
    </citation>
    <scope>NUCLEOTIDE SEQUENCE [LARGE SCALE GENOMIC DNA]</scope>
    <source>
        <strain evidence="18">JS2012</strain>
    </source>
</reference>
<dbReference type="InterPro" id="IPR043614">
    <property type="entry name" value="Spike_S2_CoV_C"/>
</dbReference>
<keyword evidence="6 14" id="KW-1043">Host membrane</keyword>
<dbReference type="InterPro" id="IPR043473">
    <property type="entry name" value="S2_sf_CoV"/>
</dbReference>
<dbReference type="InterPro" id="IPR044874">
    <property type="entry name" value="Spike_S2_CoV_HR2"/>
</dbReference>
<dbReference type="InterPro" id="IPR042552">
    <property type="entry name" value="ALPHA_CORONA_SPIKE"/>
</dbReference>
<evidence type="ECO:0000256" key="11">
    <source>
        <dbReference type="ARBA" id="ARBA00023136"/>
    </source>
</evidence>
<dbReference type="GO" id="GO:0055036">
    <property type="term" value="C:virion membrane"/>
    <property type="evidence" value="ECO:0007669"/>
    <property type="project" value="UniProtKB-SubCell"/>
</dbReference>
<dbReference type="InterPro" id="IPR044873">
    <property type="entry name" value="Spike_S2_CoV_HR1"/>
</dbReference>
<feature type="domain" description="Coronavirus spike (S) glycoprotein S2 subunit heptad repeat 1 (HR1) region profile" evidence="16">
    <location>
        <begin position="1037"/>
        <end position="1156"/>
    </location>
</feature>
<evidence type="ECO:0000256" key="2">
    <source>
        <dbReference type="ARBA" id="ARBA00022692"/>
    </source>
</evidence>
<keyword evidence="4 14" id="KW-1161">Viral attachment to host cell</keyword>
<keyword evidence="3 14" id="KW-0732">Signal</keyword>
<evidence type="ECO:0000259" key="16">
    <source>
        <dbReference type="PROSITE" id="PS51923"/>
    </source>
</evidence>
<comment type="function">
    <text evidence="14">S1 region attaches the virion to the cell membrane by interacting with the host receptor, initiating the infection. Binding to the receptor probably induces conformational changes in the S glycoprotein unmasking the fusion peptide of S2 region and activating membranes fusion. S2 region belongs to the class I viral fusion protein. Under the current model, the protein has at least 3 conformational states: pre-fusion native state, pre-hairpin intermediate state, and post-fusion hairpin state. During viral and target cell membrane fusion, the coiled coil regions (heptad repeats) regions assume a trimer-of-hairpins structure, positioning the fusion peptide in close proximity to the C-terminal region of the ectodomain. The formation of this structure appears to drive apposition and subsequent fusion of viral and target cell membranes.</text>
</comment>
<dbReference type="HAMAP" id="MF_04200">
    <property type="entry name" value="ALPHA_CORONA_SPIKE"/>
    <property type="match status" value="1"/>
</dbReference>
<dbReference type="Gene3D" id="1.20.5.300">
    <property type="match status" value="2"/>
</dbReference>
<name>A0A0Y0RQT7_TGEV</name>
<organism evidence="18 19">
    <name type="scientific">Transmissible gastroenteritis virus</name>
    <name type="common">TGEV</name>
    <dbReference type="NCBI Taxonomy" id="11149"/>
    <lineage>
        <taxon>Viruses</taxon>
        <taxon>Riboviria</taxon>
        <taxon>Orthornavirae</taxon>
        <taxon>Pisuviricota</taxon>
        <taxon>Pisoniviricetes</taxon>
        <taxon>Nidovirales</taxon>
        <taxon>Cornidovirineae</taxon>
        <taxon>Coronaviridae</taxon>
        <taxon>Orthocoronavirinae</taxon>
        <taxon>Alphacoronavirus</taxon>
        <taxon>Tegacovirus</taxon>
        <taxon>Alphacoronavirus suis</taxon>
        <taxon>Alphacoronavirus 1</taxon>
    </lineage>
</organism>
<evidence type="ECO:0000259" key="17">
    <source>
        <dbReference type="PROSITE" id="PS51924"/>
    </source>
</evidence>
<evidence type="ECO:0000256" key="10">
    <source>
        <dbReference type="ARBA" id="ARBA00023054"/>
    </source>
</evidence>
<dbReference type="GO" id="GO:0016020">
    <property type="term" value="C:membrane"/>
    <property type="evidence" value="ECO:0007669"/>
    <property type="project" value="UniProtKB-UniRule"/>
</dbReference>
<keyword evidence="5 14" id="KW-0946">Virion</keyword>
<comment type="domain">
    <text evidence="14">The KxHxx motif seems to function as an ER retrieval signal.</text>
</comment>
<feature type="transmembrane region" description="Helical" evidence="15">
    <location>
        <begin position="1391"/>
        <end position="1410"/>
    </location>
</feature>
<evidence type="ECO:0000256" key="9">
    <source>
        <dbReference type="ARBA" id="ARBA00023026"/>
    </source>
</evidence>
<keyword evidence="11 14" id="KW-0472">Membrane</keyword>
<protein>
    <recommendedName>
        <fullName evidence="14">Spike glycoprotein</fullName>
        <shortName evidence="14">S glycoprotein</shortName>
    </recommendedName>
    <alternativeName>
        <fullName evidence="14">E2</fullName>
    </alternativeName>
    <alternativeName>
        <fullName evidence="14">Peplomer protein</fullName>
    </alternativeName>
</protein>
<feature type="domain" description="Coronavirus spike (S) glycoprotein S2 subunit heptad repeat 2 (HR2) region profile" evidence="17">
    <location>
        <begin position="1305"/>
        <end position="1402"/>
    </location>
</feature>
<evidence type="ECO:0000256" key="12">
    <source>
        <dbReference type="ARBA" id="ARBA00023180"/>
    </source>
</evidence>
<dbReference type="InterPro" id="IPR043607">
    <property type="entry name" value="CoV_S1_C"/>
</dbReference>
<evidence type="ECO:0000256" key="14">
    <source>
        <dbReference type="HAMAP-Rule" id="MF_04200"/>
    </source>
</evidence>
<keyword evidence="2 14" id="KW-0812">Transmembrane</keyword>
<evidence type="ECO:0000256" key="7">
    <source>
        <dbReference type="ARBA" id="ARBA00022879"/>
    </source>
</evidence>
<feature type="coiled-coil region" evidence="14">
    <location>
        <begin position="1104"/>
        <end position="1148"/>
    </location>
</feature>
<evidence type="ECO:0000256" key="4">
    <source>
        <dbReference type="ARBA" id="ARBA00022804"/>
    </source>
</evidence>
<keyword evidence="9 14" id="KW-0843">Virulence</keyword>
<dbReference type="PROSITE" id="PS51923">
    <property type="entry name" value="COV_S2_HR1"/>
    <property type="match status" value="1"/>
</dbReference>
<comment type="caution">
    <text evidence="14">Lacks conserved residue(s) required for the propagation of feature annotation.</text>
</comment>
<evidence type="ECO:0000256" key="13">
    <source>
        <dbReference type="ARBA" id="ARBA00023296"/>
    </source>
</evidence>
<accession>A0A0Y0RQT7</accession>
<evidence type="ECO:0000256" key="6">
    <source>
        <dbReference type="ARBA" id="ARBA00022870"/>
    </source>
</evidence>
<dbReference type="Pfam" id="PF19209">
    <property type="entry name" value="CoV_S1_C"/>
    <property type="match status" value="1"/>
</dbReference>
<dbReference type="Gene3D" id="2.60.40.3130">
    <property type="match status" value="1"/>
</dbReference>
<evidence type="ECO:0000256" key="15">
    <source>
        <dbReference type="SAM" id="Phobius"/>
    </source>
</evidence>
<gene>
    <name evidence="14 18" type="primary">S</name>
</gene>
<feature type="short sequence motif" description="KxHxx" evidence="14">
    <location>
        <begin position="1445"/>
        <end position="1449"/>
    </location>
</feature>
<evidence type="ECO:0000256" key="5">
    <source>
        <dbReference type="ARBA" id="ARBA00022844"/>
    </source>
</evidence>
<evidence type="ECO:0000256" key="3">
    <source>
        <dbReference type="ARBA" id="ARBA00022729"/>
    </source>
</evidence>
<dbReference type="EMBL" id="KT696544">
    <property type="protein sequence ID" value="AMB66488.1"/>
    <property type="molecule type" value="Genomic_RNA"/>
</dbReference>
<dbReference type="InterPro" id="IPR002551">
    <property type="entry name" value="Spike_S1_CoV"/>
</dbReference>
<dbReference type="CDD" id="cd22377">
    <property type="entry name" value="TGEV-like_Spike_SD1-2_S1-S2_S2"/>
    <property type="match status" value="1"/>
</dbReference>
<comment type="subcellular location">
    <subcellularLocation>
        <location evidence="14">Virion membrane</location>
        <topology evidence="14">Single-pass type I membrane protein</topology>
    </subcellularLocation>
    <subcellularLocation>
        <location evidence="14">Host endoplasmic reticulum-Golgi intermediate compartment membrane</location>
        <topology evidence="14">Single-pass type I membrane protein</topology>
    </subcellularLocation>
    <text evidence="14">Accumulates in the endoplasmic reticulum-Golgi intermediate compartment, where it participates in virus particle assembly.</text>
</comment>
<sequence>MKKLFVVLVVMPLIYGDNFPCSKLTNRTIGNHWNPIETFLLNYSSRLSPNSDVVLGDYFPTVQPWFNCIRNNSNDLYVTLENLKALYWDYATENITWNHKQRLNVVVNGYPYSITVTTTRNFNSAEGAIICICKGSPPTTTTESSLTCNWGSECRLNHKFPICPSNSEANCGNMLYGLQWFADAVVAYLHGASYRISFENQWSGTVTLGDMRATTLETAGTLVDLWWFNPVYDVSYYRVNNKNGTTVVSNCTDQCASYVANVFTTQPGGFIPSDFSFNNWFLLTNSSTLVSGKLVTKQPLLVNCLWPVPSFEEAASTFCFEGAGFDQCNGAVLNNTVDVIRFNLNFTTNVQSGKGATVFSLNTTGGVTLEISCYNDTVSDSSFSSYGEMPFGVTDGSRYCYVLYNGTALKYLGTLPPIVKEIAISKWGHFYINGYNFFSTFPIDCISFNLTTGDSDVFWTIAYTSYTEALVQVENTAITKVTYCNSYVNNIKCSQLTANLNNGFYPVSSSEVGLVNKSVVLLPSFYTHTIVNITIGLGMKRSGYGQPIASTLSNITLPMQDNNTDVYCIRSDQFSVYVHSTCKSSLWDNVFKRNCTDVLDATAVIKTGTCPFSFDKLNNYLTFNKFCLSLSPVGANCKFDVAARTRTNDQVVRSLYVIYEEGDNIVGVPSDNSGLHDLSVLHLDSCTDYNIYGRTGVGIIRQTNRTLLSGLYYTSLSGDLLGFKNVSDGVIYSVTPCDVSAQAAVIDGTIVGAITSINSELLGLTHWTTTPNFYYYSIYNYTNDRTRGTAIDSNDVDCEPVITYSNIGVCKNGALVFINVTHSDGDVQPISTGNVTIPTNFTISVQVEYIQVYTTPVSIDCSRYVCNGNPRCNKLLTQYVSACQTIEQALAMGARLENMEVDSMLFVSENALKLASVEAFNSSETLDPIYKEWPNIGGSWLEGLKYILPSDNSKRKYRSAIEDLLFDKVVTSGLGTVDEDYKRCTGGYDIADLVCAQYYNGIMVLPGVANADKMTMYTASLAGGITLGALGGGAVAIPFAVAVQARLNYVALQTDVLNKNQQILASAFNQAIGNITQSFGKVNDAIHQTSRGLATVAKALAKVQDVVNIQGQALSHLTVQLQNNFQAISSSISDIYNRLDELSADAQVDRLITGRLTALNAFVSQTLTRQAEVRASRQLAKDKVNECVRSQSQRFGFCGNGTHLFSLANAAPNGMIFFHTVLLPTAYETVTAWPGICASDGDRTFGLVVKDVQLTLFRNLDDKFYLTPRTMYQPRVATSSDFVQIEGCDVLFVNATVSDLPSIIPDYIDINQTVQDILENFRPNWTVPELTFDIFNATYLNLTGEIDDLEFRSEKLHNTTVELAILIDNINNTLVNLEWLNRIETYVKWPWYVWLLIGLVVIFCIPLLLFCCCSTGCCGCIGCLGSCCHSICSRRQFENYEPIEKVHVH</sequence>
<dbReference type="SUPFAM" id="SSF111474">
    <property type="entry name" value="Coronavirus S2 glycoprotein"/>
    <property type="match status" value="2"/>
</dbReference>
<dbReference type="GO" id="GO:0039654">
    <property type="term" value="P:fusion of virus membrane with host endosome membrane"/>
    <property type="evidence" value="ECO:0007669"/>
    <property type="project" value="UniProtKB-UniRule"/>
</dbReference>
<comment type="subunit">
    <text evidence="14">Homotrimer. During virus morphogenesis, found in a complex with M and HE proteins. Interacts with host receptor.</text>
</comment>
<dbReference type="Pfam" id="PF01601">
    <property type="entry name" value="CoV_S2"/>
    <property type="match status" value="1"/>
</dbReference>
<feature type="coiled-coil region" evidence="14">
    <location>
        <begin position="1338"/>
        <end position="1380"/>
    </location>
</feature>
<dbReference type="InterPro" id="IPR002552">
    <property type="entry name" value="Spike_S2_CoV"/>
</dbReference>